<dbReference type="EMBL" id="MHKX01000017">
    <property type="protein sequence ID" value="OGY98062.1"/>
    <property type="molecule type" value="Genomic_DNA"/>
</dbReference>
<dbReference type="SUPFAM" id="SSF63817">
    <property type="entry name" value="Sortase"/>
    <property type="match status" value="1"/>
</dbReference>
<evidence type="ECO:0000256" key="1">
    <source>
        <dbReference type="ARBA" id="ARBA00022801"/>
    </source>
</evidence>
<keyword evidence="2" id="KW-0812">Transmembrane</keyword>
<feature type="transmembrane region" description="Helical" evidence="2">
    <location>
        <begin position="28"/>
        <end position="49"/>
    </location>
</feature>
<dbReference type="CDD" id="cd05829">
    <property type="entry name" value="Sortase_F"/>
    <property type="match status" value="1"/>
</dbReference>
<evidence type="ECO:0000256" key="2">
    <source>
        <dbReference type="SAM" id="Phobius"/>
    </source>
</evidence>
<gene>
    <name evidence="3" type="ORF">A2855_00975</name>
</gene>
<evidence type="ECO:0000313" key="3">
    <source>
        <dbReference type="EMBL" id="OGY98062.1"/>
    </source>
</evidence>
<sequence length="234" mass="25497">MALPAPEKKPASKLKDAFAKIFSKSPRWGAFASLILIAAGIVFLLNYAANVMFVQNPVLPEEKLEPAVIGRSMPESAPVRLKIPAINVDAGFVELGLKANNEIEIPKSTQEVGWYKFGPTPGELGPAIVLGHVDSYLGPGVFFTLGQLEPGDTIRVERQDGSVAVFRVDKLERYPQKNFPTELVYGDINYAGLRLITCSGSYDKNSERYDMNLIVYASLVDSEGSVTLTSTDTL</sequence>
<dbReference type="InterPro" id="IPR023365">
    <property type="entry name" value="Sortase_dom-sf"/>
</dbReference>
<dbReference type="GO" id="GO:0016787">
    <property type="term" value="F:hydrolase activity"/>
    <property type="evidence" value="ECO:0007669"/>
    <property type="project" value="UniProtKB-KW"/>
</dbReference>
<proteinExistence type="predicted"/>
<accession>A0A1G2C9M0</accession>
<dbReference type="InterPro" id="IPR005754">
    <property type="entry name" value="Sortase"/>
</dbReference>
<keyword evidence="2" id="KW-1133">Transmembrane helix</keyword>
<protein>
    <recommendedName>
        <fullName evidence="5">Class F sortase</fullName>
    </recommendedName>
</protein>
<dbReference type="STRING" id="1798647.A2855_00975"/>
<dbReference type="Pfam" id="PF04203">
    <property type="entry name" value="Sortase"/>
    <property type="match status" value="1"/>
</dbReference>
<comment type="caution">
    <text evidence="3">The sequence shown here is derived from an EMBL/GenBank/DDBJ whole genome shotgun (WGS) entry which is preliminary data.</text>
</comment>
<name>A0A1G2C9M0_9BACT</name>
<organism evidence="3 4">
    <name type="scientific">Candidatus Liptonbacteria bacterium RIFCSPHIGHO2_01_FULL_57_28</name>
    <dbReference type="NCBI Taxonomy" id="1798647"/>
    <lineage>
        <taxon>Bacteria</taxon>
        <taxon>Candidatus Liptoniibacteriota</taxon>
    </lineage>
</organism>
<keyword evidence="1" id="KW-0378">Hydrolase</keyword>
<reference evidence="3 4" key="1">
    <citation type="journal article" date="2016" name="Nat. Commun.">
        <title>Thousands of microbial genomes shed light on interconnected biogeochemical processes in an aquifer system.</title>
        <authorList>
            <person name="Anantharaman K."/>
            <person name="Brown C.T."/>
            <person name="Hug L.A."/>
            <person name="Sharon I."/>
            <person name="Castelle C.J."/>
            <person name="Probst A.J."/>
            <person name="Thomas B.C."/>
            <person name="Singh A."/>
            <person name="Wilkins M.J."/>
            <person name="Karaoz U."/>
            <person name="Brodie E.L."/>
            <person name="Williams K.H."/>
            <person name="Hubbard S.S."/>
            <person name="Banfield J.F."/>
        </authorList>
    </citation>
    <scope>NUCLEOTIDE SEQUENCE [LARGE SCALE GENOMIC DNA]</scope>
</reference>
<evidence type="ECO:0008006" key="5">
    <source>
        <dbReference type="Google" id="ProtNLM"/>
    </source>
</evidence>
<dbReference type="Proteomes" id="UP000179059">
    <property type="component" value="Unassembled WGS sequence"/>
</dbReference>
<dbReference type="InterPro" id="IPR042001">
    <property type="entry name" value="Sortase_F"/>
</dbReference>
<dbReference type="AlphaFoldDB" id="A0A1G2C9M0"/>
<dbReference type="Gene3D" id="2.40.260.10">
    <property type="entry name" value="Sortase"/>
    <property type="match status" value="1"/>
</dbReference>
<evidence type="ECO:0000313" key="4">
    <source>
        <dbReference type="Proteomes" id="UP000179059"/>
    </source>
</evidence>
<keyword evidence="2" id="KW-0472">Membrane</keyword>
<dbReference type="NCBIfam" id="NF033748">
    <property type="entry name" value="class_F_sortase"/>
    <property type="match status" value="1"/>
</dbReference>